<evidence type="ECO:0000313" key="12">
    <source>
        <dbReference type="Proteomes" id="UP000626220"/>
    </source>
</evidence>
<organism evidence="11 12">
    <name type="scientific">Seohaeicola zhoushanensis</name>
    <dbReference type="NCBI Taxonomy" id="1569283"/>
    <lineage>
        <taxon>Bacteria</taxon>
        <taxon>Pseudomonadati</taxon>
        <taxon>Pseudomonadota</taxon>
        <taxon>Alphaproteobacteria</taxon>
        <taxon>Rhodobacterales</taxon>
        <taxon>Roseobacteraceae</taxon>
        <taxon>Seohaeicola</taxon>
    </lineage>
</organism>
<evidence type="ECO:0000256" key="2">
    <source>
        <dbReference type="ARBA" id="ARBA00022448"/>
    </source>
</evidence>
<proteinExistence type="inferred from homology"/>
<dbReference type="PANTHER" id="PTHR35011">
    <property type="entry name" value="2,3-DIKETO-L-GULONATE TRAP TRANSPORTER SMALL PERMEASE PROTEIN YIAM"/>
    <property type="match status" value="1"/>
</dbReference>
<evidence type="ECO:0000256" key="3">
    <source>
        <dbReference type="ARBA" id="ARBA00022475"/>
    </source>
</evidence>
<evidence type="ECO:0000256" key="4">
    <source>
        <dbReference type="ARBA" id="ARBA00022519"/>
    </source>
</evidence>
<evidence type="ECO:0000256" key="6">
    <source>
        <dbReference type="ARBA" id="ARBA00022989"/>
    </source>
</evidence>
<dbReference type="Pfam" id="PF04290">
    <property type="entry name" value="DctQ"/>
    <property type="match status" value="1"/>
</dbReference>
<feature type="transmembrane region" description="Helical" evidence="9">
    <location>
        <begin position="91"/>
        <end position="111"/>
    </location>
</feature>
<comment type="subunit">
    <text evidence="9">The complex comprises the extracytoplasmic solute receptor protein and the two transmembrane proteins.</text>
</comment>
<feature type="transmembrane region" description="Helical" evidence="9">
    <location>
        <begin position="131"/>
        <end position="153"/>
    </location>
</feature>
<feature type="domain" description="Tripartite ATP-independent periplasmic transporters DctQ component" evidence="10">
    <location>
        <begin position="26"/>
        <end position="157"/>
    </location>
</feature>
<sequence length="180" mass="20241">MTLLKRILDAATNVTAVIAGLCIVVMMGHVTLDVVLRSFFGRPMTGTIVFVANYYMVFLVCLPLAFVERFDSHISVEVLTERFPARVKHHLYGWTYPVTALIFAVIGYATWTEAMSKFAIRTFMIEKDMAISIWFGYFALPFGYALLSLYVLLKFVAYLAGQPLTPERLPGSEDLAVAHE</sequence>
<comment type="caution">
    <text evidence="11">The sequence shown here is derived from an EMBL/GenBank/DDBJ whole genome shotgun (WGS) entry which is preliminary data.</text>
</comment>
<protein>
    <recommendedName>
        <fullName evidence="9">TRAP transporter small permease protein</fullName>
    </recommendedName>
</protein>
<evidence type="ECO:0000313" key="11">
    <source>
        <dbReference type="EMBL" id="GHF67158.1"/>
    </source>
</evidence>
<dbReference type="GO" id="GO:0015740">
    <property type="term" value="P:C4-dicarboxylate transport"/>
    <property type="evidence" value="ECO:0007669"/>
    <property type="project" value="TreeGrafter"/>
</dbReference>
<dbReference type="InterPro" id="IPR055348">
    <property type="entry name" value="DctQ"/>
</dbReference>
<evidence type="ECO:0000256" key="7">
    <source>
        <dbReference type="ARBA" id="ARBA00023136"/>
    </source>
</evidence>
<evidence type="ECO:0000259" key="10">
    <source>
        <dbReference type="Pfam" id="PF04290"/>
    </source>
</evidence>
<dbReference type="PANTHER" id="PTHR35011:SF10">
    <property type="entry name" value="TRAP TRANSPORTER SMALL PERMEASE PROTEIN"/>
    <property type="match status" value="1"/>
</dbReference>
<dbReference type="AlphaFoldDB" id="A0A8J3H2B0"/>
<dbReference type="EMBL" id="BNCJ01000019">
    <property type="protein sequence ID" value="GHF67158.1"/>
    <property type="molecule type" value="Genomic_DNA"/>
</dbReference>
<keyword evidence="12" id="KW-1185">Reference proteome</keyword>
<dbReference type="GO" id="GO:0005886">
    <property type="term" value="C:plasma membrane"/>
    <property type="evidence" value="ECO:0007669"/>
    <property type="project" value="UniProtKB-SubCell"/>
</dbReference>
<keyword evidence="2 9" id="KW-0813">Transport</keyword>
<evidence type="ECO:0000256" key="1">
    <source>
        <dbReference type="ARBA" id="ARBA00004429"/>
    </source>
</evidence>
<feature type="transmembrane region" description="Helical" evidence="9">
    <location>
        <begin position="7"/>
        <end position="28"/>
    </location>
</feature>
<accession>A0A8J3H2B0</accession>
<dbReference type="RefSeq" id="WP_189682187.1">
    <property type="nucleotide sequence ID" value="NZ_BNCJ01000019.1"/>
</dbReference>
<feature type="transmembrane region" description="Helical" evidence="9">
    <location>
        <begin position="48"/>
        <end position="70"/>
    </location>
</feature>
<keyword evidence="3" id="KW-1003">Cell membrane</keyword>
<dbReference type="GO" id="GO:0022857">
    <property type="term" value="F:transmembrane transporter activity"/>
    <property type="evidence" value="ECO:0007669"/>
    <property type="project" value="UniProtKB-UniRule"/>
</dbReference>
<dbReference type="InterPro" id="IPR007387">
    <property type="entry name" value="TRAP_DctQ"/>
</dbReference>
<gene>
    <name evidence="11" type="ORF">GCM10017056_43000</name>
</gene>
<evidence type="ECO:0000256" key="8">
    <source>
        <dbReference type="ARBA" id="ARBA00038436"/>
    </source>
</evidence>
<reference evidence="11" key="1">
    <citation type="journal article" date="2014" name="Int. J. Syst. Evol. Microbiol.">
        <title>Complete genome sequence of Corynebacterium casei LMG S-19264T (=DSM 44701T), isolated from a smear-ripened cheese.</title>
        <authorList>
            <consortium name="US DOE Joint Genome Institute (JGI-PGF)"/>
            <person name="Walter F."/>
            <person name="Albersmeier A."/>
            <person name="Kalinowski J."/>
            <person name="Ruckert C."/>
        </authorList>
    </citation>
    <scope>NUCLEOTIDE SEQUENCE</scope>
    <source>
        <strain evidence="11">KCTC 42650</strain>
    </source>
</reference>
<comment type="function">
    <text evidence="9">Part of the tripartite ATP-independent periplasmic (TRAP) transport system.</text>
</comment>
<reference evidence="11" key="2">
    <citation type="submission" date="2020-09" db="EMBL/GenBank/DDBJ databases">
        <authorList>
            <person name="Sun Q."/>
            <person name="Kim S."/>
        </authorList>
    </citation>
    <scope>NUCLEOTIDE SEQUENCE</scope>
    <source>
        <strain evidence="11">KCTC 42650</strain>
    </source>
</reference>
<comment type="subcellular location">
    <subcellularLocation>
        <location evidence="1 9">Cell inner membrane</location>
        <topology evidence="1 9">Multi-pass membrane protein</topology>
    </subcellularLocation>
</comment>
<name>A0A8J3H2B0_9RHOB</name>
<evidence type="ECO:0000256" key="9">
    <source>
        <dbReference type="RuleBase" id="RU369079"/>
    </source>
</evidence>
<dbReference type="Proteomes" id="UP000626220">
    <property type="component" value="Unassembled WGS sequence"/>
</dbReference>
<keyword evidence="5 9" id="KW-0812">Transmembrane</keyword>
<comment type="similarity">
    <text evidence="8 9">Belongs to the TRAP transporter small permease family.</text>
</comment>
<keyword evidence="6 9" id="KW-1133">Transmembrane helix</keyword>
<evidence type="ECO:0000256" key="5">
    <source>
        <dbReference type="ARBA" id="ARBA00022692"/>
    </source>
</evidence>
<keyword evidence="7 9" id="KW-0472">Membrane</keyword>
<keyword evidence="4 9" id="KW-0997">Cell inner membrane</keyword>